<comment type="caution">
    <text evidence="2">The sequence shown here is derived from an EMBL/GenBank/DDBJ whole genome shotgun (WGS) entry which is preliminary data.</text>
</comment>
<reference evidence="2" key="2">
    <citation type="submission" date="2020-09" db="EMBL/GenBank/DDBJ databases">
        <authorList>
            <person name="Sun Q."/>
            <person name="Ohkuma M."/>
        </authorList>
    </citation>
    <scope>NUCLEOTIDE SEQUENCE</scope>
    <source>
        <strain evidence="2">JCM 3302</strain>
    </source>
</reference>
<feature type="transmembrane region" description="Helical" evidence="1">
    <location>
        <begin position="52"/>
        <end position="77"/>
    </location>
</feature>
<feature type="transmembrane region" description="Helical" evidence="1">
    <location>
        <begin position="315"/>
        <end position="333"/>
    </location>
</feature>
<organism evidence="2 3">
    <name type="scientific">Streptomyces spiralis</name>
    <dbReference type="NCBI Taxonomy" id="66376"/>
    <lineage>
        <taxon>Bacteria</taxon>
        <taxon>Bacillati</taxon>
        <taxon>Actinomycetota</taxon>
        <taxon>Actinomycetes</taxon>
        <taxon>Kitasatosporales</taxon>
        <taxon>Streptomycetaceae</taxon>
        <taxon>Streptomyces</taxon>
    </lineage>
</organism>
<keyword evidence="1" id="KW-0472">Membrane</keyword>
<accession>A0A918ZTX4</accession>
<sequence length="433" mass="45313">MRSRGVTAWPTVVAVFIDAVVVVSVVLALVLAPRVPAAVRRGPTRPSTGRSVPPLAALAVVTGLVYVNQVLFTVYVLRVHGGDPSFVARYLPTGWFELDSDSPVLRWLADGFPVPELLAPSVLRVQAFLELPFVLLAFATVLRWFDAGLYRAIARSALLPPASVSYTVVFCLVEWDLRNPYTVDDLVVRGVSAVLTPLLLARLAARDTGTTRTPASVSGLLVFIGSLGALGVLVLVVYDTALLYNLGRLDDRLPVALAAAGLLAGLRGVAHRLRDDGAAPGLAMSFVRHLLFRWLALFFVPALAVRYGVMFGTPWPAAGAALVISAAACLGAGRDTVAGTEDATDAACLRAGRPRTLALLPAGRLTCAGLLGTGAAYAAVSLSPGPYYEIRALSAAAAFLVTAVVACRVVDAVDRRRPGAGSPTQARSGASAS</sequence>
<protein>
    <submittedName>
        <fullName evidence="2">Uncharacterized protein</fullName>
    </submittedName>
</protein>
<dbReference type="Proteomes" id="UP000641386">
    <property type="component" value="Unassembled WGS sequence"/>
</dbReference>
<gene>
    <name evidence="2" type="ORF">GCM10014715_22060</name>
</gene>
<feature type="transmembrane region" description="Helical" evidence="1">
    <location>
        <begin position="392"/>
        <end position="410"/>
    </location>
</feature>
<evidence type="ECO:0000256" key="1">
    <source>
        <dbReference type="SAM" id="Phobius"/>
    </source>
</evidence>
<feature type="transmembrane region" description="Helical" evidence="1">
    <location>
        <begin position="217"/>
        <end position="238"/>
    </location>
</feature>
<keyword evidence="3" id="KW-1185">Reference proteome</keyword>
<feature type="transmembrane region" description="Helical" evidence="1">
    <location>
        <begin position="290"/>
        <end position="309"/>
    </location>
</feature>
<dbReference type="EMBL" id="BNBC01000007">
    <property type="protein sequence ID" value="GHE67887.1"/>
    <property type="molecule type" value="Genomic_DNA"/>
</dbReference>
<feature type="transmembrane region" description="Helical" evidence="1">
    <location>
        <begin position="253"/>
        <end position="270"/>
    </location>
</feature>
<evidence type="ECO:0000313" key="2">
    <source>
        <dbReference type="EMBL" id="GHE67887.1"/>
    </source>
</evidence>
<proteinExistence type="predicted"/>
<evidence type="ECO:0000313" key="3">
    <source>
        <dbReference type="Proteomes" id="UP000641386"/>
    </source>
</evidence>
<reference evidence="2" key="1">
    <citation type="journal article" date="2014" name="Int. J. Syst. Evol. Microbiol.">
        <title>Complete genome sequence of Corynebacterium casei LMG S-19264T (=DSM 44701T), isolated from a smear-ripened cheese.</title>
        <authorList>
            <consortium name="US DOE Joint Genome Institute (JGI-PGF)"/>
            <person name="Walter F."/>
            <person name="Albersmeier A."/>
            <person name="Kalinowski J."/>
            <person name="Ruckert C."/>
        </authorList>
    </citation>
    <scope>NUCLEOTIDE SEQUENCE</scope>
    <source>
        <strain evidence="2">JCM 3302</strain>
    </source>
</reference>
<keyword evidence="1" id="KW-1133">Transmembrane helix</keyword>
<keyword evidence="1" id="KW-0812">Transmembrane</keyword>
<name>A0A918ZTX4_9ACTN</name>
<feature type="transmembrane region" description="Helical" evidence="1">
    <location>
        <begin position="125"/>
        <end position="145"/>
    </location>
</feature>
<feature type="transmembrane region" description="Helical" evidence="1">
    <location>
        <begin position="357"/>
        <end position="380"/>
    </location>
</feature>
<feature type="transmembrane region" description="Helical" evidence="1">
    <location>
        <begin position="12"/>
        <end position="32"/>
    </location>
</feature>
<dbReference type="AlphaFoldDB" id="A0A918ZTX4"/>